<accession>A8H206</accession>
<dbReference type="Proteomes" id="UP000002608">
    <property type="component" value="Chromosome"/>
</dbReference>
<organism evidence="2 3">
    <name type="scientific">Shewanella pealeana (strain ATCC 700345 / ANG-SQ1)</name>
    <dbReference type="NCBI Taxonomy" id="398579"/>
    <lineage>
        <taxon>Bacteria</taxon>
        <taxon>Pseudomonadati</taxon>
        <taxon>Pseudomonadota</taxon>
        <taxon>Gammaproteobacteria</taxon>
        <taxon>Alteromonadales</taxon>
        <taxon>Shewanellaceae</taxon>
        <taxon>Shewanella</taxon>
    </lineage>
</organism>
<name>A8H206_SHEPA</name>
<evidence type="ECO:0000259" key="1">
    <source>
        <dbReference type="Pfam" id="PF23947"/>
    </source>
</evidence>
<dbReference type="HOGENOM" id="CLU_076347_0_0_6"/>
<protein>
    <recommendedName>
        <fullName evidence="1">DUF7281 domain-containing protein</fullName>
    </recommendedName>
</protein>
<reference evidence="2 3" key="1">
    <citation type="submission" date="2007-10" db="EMBL/GenBank/DDBJ databases">
        <title>Complete sequence of Shewanella pealeana ATCC 700345.</title>
        <authorList>
            <consortium name="US DOE Joint Genome Institute"/>
            <person name="Copeland A."/>
            <person name="Lucas S."/>
            <person name="Lapidus A."/>
            <person name="Barry K."/>
            <person name="Glavina del Rio T."/>
            <person name="Dalin E."/>
            <person name="Tice H."/>
            <person name="Pitluck S."/>
            <person name="Chertkov O."/>
            <person name="Brettin T."/>
            <person name="Bruce D."/>
            <person name="Detter J.C."/>
            <person name="Han C."/>
            <person name="Schmutz J."/>
            <person name="Larimer F."/>
            <person name="Land M."/>
            <person name="Hauser L."/>
            <person name="Kyrpides N."/>
            <person name="Kim E."/>
            <person name="Zhao J.-S.Z."/>
            <person name="Manno D."/>
            <person name="Hawari J."/>
            <person name="Richardson P."/>
        </authorList>
    </citation>
    <scope>NUCLEOTIDE SEQUENCE [LARGE SCALE GENOMIC DNA]</scope>
    <source>
        <strain evidence="3">ATCC 700345 / ANG-SQ1</strain>
    </source>
</reference>
<dbReference type="EMBL" id="CP000851">
    <property type="protein sequence ID" value="ABV86593.1"/>
    <property type="molecule type" value="Genomic_DNA"/>
</dbReference>
<keyword evidence="3" id="KW-1185">Reference proteome</keyword>
<sequence>MSQALAKALMRLRDAHPESVAASTMTQPQRKQLEEFGRKTQSIRVTPKGRGVTYSIQEVEVVQVTLNQLVPDRNLSFPVPQRAANIASSRSSKKGLTVHNVTYVLAKTVADPQWKVGELPTKHLQAATELFGVFALEVGGAINGNLHSIHPIWLVENQALFDLLDWLPSNEPTTIIWYRGQLHNKLIDWLSMPERAPIVYFFADYDGVGLNNFRRLKEKLEGRAEFWFMPNWRELLTRYGQNQLWGDTARDFESFERNSEGWLESLTELNELVQSMKKQGLALEQEVVWLND</sequence>
<dbReference type="KEGG" id="spl:Spea_1266"/>
<evidence type="ECO:0000313" key="2">
    <source>
        <dbReference type="EMBL" id="ABV86593.1"/>
    </source>
</evidence>
<dbReference type="AlphaFoldDB" id="A8H206"/>
<dbReference type="STRING" id="398579.Spea_1266"/>
<proteinExistence type="predicted"/>
<evidence type="ECO:0000313" key="3">
    <source>
        <dbReference type="Proteomes" id="UP000002608"/>
    </source>
</evidence>
<dbReference type="InterPro" id="IPR055705">
    <property type="entry name" value="DUF7281"/>
</dbReference>
<dbReference type="eggNOG" id="ENOG502ZA50">
    <property type="taxonomic scope" value="Bacteria"/>
</dbReference>
<dbReference type="OrthoDB" id="8587166at2"/>
<dbReference type="Pfam" id="PF23947">
    <property type="entry name" value="DUF7281"/>
    <property type="match status" value="1"/>
</dbReference>
<gene>
    <name evidence="2" type="ordered locus">Spea_1266</name>
</gene>
<feature type="domain" description="DUF7281" evidence="1">
    <location>
        <begin position="148"/>
        <end position="287"/>
    </location>
</feature>
<dbReference type="RefSeq" id="WP_012154519.1">
    <property type="nucleotide sequence ID" value="NC_009901.1"/>
</dbReference>